<feature type="compositionally biased region" description="Basic and acidic residues" evidence="2">
    <location>
        <begin position="2243"/>
        <end position="2253"/>
    </location>
</feature>
<feature type="compositionally biased region" description="Polar residues" evidence="2">
    <location>
        <begin position="2523"/>
        <end position="2534"/>
    </location>
</feature>
<feature type="compositionally biased region" description="Low complexity" evidence="2">
    <location>
        <begin position="2047"/>
        <end position="2056"/>
    </location>
</feature>
<feature type="compositionally biased region" description="Basic and acidic residues" evidence="2">
    <location>
        <begin position="984"/>
        <end position="1008"/>
    </location>
</feature>
<feature type="compositionally biased region" description="Low complexity" evidence="2">
    <location>
        <begin position="7224"/>
        <end position="7237"/>
    </location>
</feature>
<feature type="compositionally biased region" description="Polar residues" evidence="2">
    <location>
        <begin position="3041"/>
        <end position="3055"/>
    </location>
</feature>
<feature type="compositionally biased region" description="Low complexity" evidence="2">
    <location>
        <begin position="3941"/>
        <end position="3952"/>
    </location>
</feature>
<feature type="compositionally biased region" description="Basic and acidic residues" evidence="2">
    <location>
        <begin position="2118"/>
        <end position="2134"/>
    </location>
</feature>
<feature type="compositionally biased region" description="Polar residues" evidence="2">
    <location>
        <begin position="2135"/>
        <end position="2144"/>
    </location>
</feature>
<feature type="compositionally biased region" description="Basic and acidic residues" evidence="2">
    <location>
        <begin position="2936"/>
        <end position="2952"/>
    </location>
</feature>
<accession>A0ABD0K9J8</accession>
<feature type="region of interest" description="Disordered" evidence="2">
    <location>
        <begin position="5784"/>
        <end position="5807"/>
    </location>
</feature>
<feature type="compositionally biased region" description="Polar residues" evidence="2">
    <location>
        <begin position="4790"/>
        <end position="4800"/>
    </location>
</feature>
<feature type="compositionally biased region" description="Polar residues" evidence="2">
    <location>
        <begin position="1375"/>
        <end position="1392"/>
    </location>
</feature>
<feature type="compositionally biased region" description="Polar residues" evidence="2">
    <location>
        <begin position="2254"/>
        <end position="2272"/>
    </location>
</feature>
<feature type="compositionally biased region" description="Polar residues" evidence="2">
    <location>
        <begin position="6494"/>
        <end position="6513"/>
    </location>
</feature>
<feature type="region of interest" description="Disordered" evidence="2">
    <location>
        <begin position="7218"/>
        <end position="7325"/>
    </location>
</feature>
<feature type="region of interest" description="Disordered" evidence="2">
    <location>
        <begin position="6314"/>
        <end position="6344"/>
    </location>
</feature>
<feature type="region of interest" description="Disordered" evidence="2">
    <location>
        <begin position="3425"/>
        <end position="3506"/>
    </location>
</feature>
<dbReference type="Proteomes" id="UP001519460">
    <property type="component" value="Unassembled WGS sequence"/>
</dbReference>
<protein>
    <submittedName>
        <fullName evidence="3">Uncharacterized protein</fullName>
    </submittedName>
</protein>
<feature type="compositionally biased region" description="Basic and acidic residues" evidence="2">
    <location>
        <begin position="2659"/>
        <end position="2678"/>
    </location>
</feature>
<feature type="compositionally biased region" description="Basic and acidic residues" evidence="2">
    <location>
        <begin position="4353"/>
        <end position="4367"/>
    </location>
</feature>
<feature type="region of interest" description="Disordered" evidence="2">
    <location>
        <begin position="6692"/>
        <end position="6722"/>
    </location>
</feature>
<feature type="compositionally biased region" description="Basic and acidic residues" evidence="2">
    <location>
        <begin position="6329"/>
        <end position="6338"/>
    </location>
</feature>
<feature type="compositionally biased region" description="Basic and acidic residues" evidence="2">
    <location>
        <begin position="3597"/>
        <end position="3628"/>
    </location>
</feature>
<feature type="compositionally biased region" description="Low complexity" evidence="2">
    <location>
        <begin position="6637"/>
        <end position="6659"/>
    </location>
</feature>
<feature type="compositionally biased region" description="Polar residues" evidence="2">
    <location>
        <begin position="420"/>
        <end position="431"/>
    </location>
</feature>
<feature type="compositionally biased region" description="Basic and acidic residues" evidence="2">
    <location>
        <begin position="1047"/>
        <end position="1063"/>
    </location>
</feature>
<feature type="region of interest" description="Disordered" evidence="2">
    <location>
        <begin position="7808"/>
        <end position="7832"/>
    </location>
</feature>
<feature type="compositionally biased region" description="Basic residues" evidence="2">
    <location>
        <begin position="6699"/>
        <end position="6715"/>
    </location>
</feature>
<feature type="region of interest" description="Disordered" evidence="2">
    <location>
        <begin position="1292"/>
        <end position="1447"/>
    </location>
</feature>
<feature type="region of interest" description="Disordered" evidence="2">
    <location>
        <begin position="859"/>
        <end position="903"/>
    </location>
</feature>
<feature type="region of interest" description="Disordered" evidence="2">
    <location>
        <begin position="130"/>
        <end position="490"/>
    </location>
</feature>
<evidence type="ECO:0000256" key="2">
    <source>
        <dbReference type="SAM" id="MobiDB-lite"/>
    </source>
</evidence>
<feature type="compositionally biased region" description="Low complexity" evidence="2">
    <location>
        <begin position="1311"/>
        <end position="1326"/>
    </location>
</feature>
<feature type="region of interest" description="Disordered" evidence="2">
    <location>
        <begin position="6746"/>
        <end position="6793"/>
    </location>
</feature>
<feature type="compositionally biased region" description="Polar residues" evidence="2">
    <location>
        <begin position="4292"/>
        <end position="4305"/>
    </location>
</feature>
<feature type="compositionally biased region" description="Polar residues" evidence="2">
    <location>
        <begin position="7657"/>
        <end position="7666"/>
    </location>
</feature>
<feature type="compositionally biased region" description="Basic and acidic residues" evidence="2">
    <location>
        <begin position="3789"/>
        <end position="3805"/>
    </location>
</feature>
<feature type="compositionally biased region" description="Basic and acidic residues" evidence="2">
    <location>
        <begin position="4328"/>
        <end position="4342"/>
    </location>
</feature>
<feature type="region of interest" description="Disordered" evidence="2">
    <location>
        <begin position="2364"/>
        <end position="2426"/>
    </location>
</feature>
<feature type="compositionally biased region" description="Polar residues" evidence="2">
    <location>
        <begin position="2087"/>
        <end position="2102"/>
    </location>
</feature>
<evidence type="ECO:0000313" key="4">
    <source>
        <dbReference type="Proteomes" id="UP001519460"/>
    </source>
</evidence>
<feature type="compositionally biased region" description="Polar residues" evidence="2">
    <location>
        <begin position="3698"/>
        <end position="3725"/>
    </location>
</feature>
<feature type="coiled-coil region" evidence="1">
    <location>
        <begin position="7105"/>
        <end position="7139"/>
    </location>
</feature>
<name>A0ABD0K9J8_9CAEN</name>
<feature type="compositionally biased region" description="Polar residues" evidence="2">
    <location>
        <begin position="3742"/>
        <end position="3762"/>
    </location>
</feature>
<feature type="non-terminal residue" evidence="3">
    <location>
        <position position="1"/>
    </location>
</feature>
<feature type="region of interest" description="Disordered" evidence="2">
    <location>
        <begin position="3789"/>
        <end position="3882"/>
    </location>
</feature>
<feature type="compositionally biased region" description="Polar residues" evidence="2">
    <location>
        <begin position="401"/>
        <end position="411"/>
    </location>
</feature>
<feature type="compositionally biased region" description="Polar residues" evidence="2">
    <location>
        <begin position="878"/>
        <end position="900"/>
    </location>
</feature>
<feature type="compositionally biased region" description="Polar residues" evidence="2">
    <location>
        <begin position="1399"/>
        <end position="1416"/>
    </location>
</feature>
<feature type="compositionally biased region" description="Basic and acidic residues" evidence="2">
    <location>
        <begin position="1121"/>
        <end position="1132"/>
    </location>
</feature>
<feature type="compositionally biased region" description="Basic and acidic residues" evidence="2">
    <location>
        <begin position="2826"/>
        <end position="2846"/>
    </location>
</feature>
<feature type="compositionally biased region" description="Basic and acidic residues" evidence="2">
    <location>
        <begin position="5411"/>
        <end position="5420"/>
    </location>
</feature>
<feature type="compositionally biased region" description="Polar residues" evidence="2">
    <location>
        <begin position="173"/>
        <end position="198"/>
    </location>
</feature>
<keyword evidence="1" id="KW-0175">Coiled coil</keyword>
<feature type="compositionally biased region" description="Polar residues" evidence="2">
    <location>
        <begin position="3585"/>
        <end position="3594"/>
    </location>
</feature>
<evidence type="ECO:0000313" key="3">
    <source>
        <dbReference type="EMBL" id="KAK7483747.1"/>
    </source>
</evidence>
<proteinExistence type="predicted"/>
<feature type="compositionally biased region" description="Basic and acidic residues" evidence="2">
    <location>
        <begin position="6070"/>
        <end position="6095"/>
    </location>
</feature>
<feature type="region of interest" description="Disordered" evidence="2">
    <location>
        <begin position="4260"/>
        <end position="4430"/>
    </location>
</feature>
<feature type="region of interest" description="Disordered" evidence="2">
    <location>
        <begin position="3037"/>
        <end position="3073"/>
    </location>
</feature>
<dbReference type="EMBL" id="JACVVK020000221">
    <property type="protein sequence ID" value="KAK7483747.1"/>
    <property type="molecule type" value="Genomic_DNA"/>
</dbReference>
<feature type="region of interest" description="Disordered" evidence="2">
    <location>
        <begin position="6618"/>
        <end position="6677"/>
    </location>
</feature>
<feature type="region of interest" description="Disordered" evidence="2">
    <location>
        <begin position="3522"/>
        <end position="3762"/>
    </location>
</feature>
<feature type="compositionally biased region" description="Basic and acidic residues" evidence="2">
    <location>
        <begin position="7808"/>
        <end position="7824"/>
    </location>
</feature>
<feature type="region of interest" description="Disordered" evidence="2">
    <location>
        <begin position="2047"/>
        <end position="2144"/>
    </location>
</feature>
<feature type="region of interest" description="Disordered" evidence="2">
    <location>
        <begin position="2820"/>
        <end position="2874"/>
    </location>
</feature>
<feature type="region of interest" description="Disordered" evidence="2">
    <location>
        <begin position="4615"/>
        <end position="4653"/>
    </location>
</feature>
<feature type="region of interest" description="Disordered" evidence="2">
    <location>
        <begin position="4174"/>
        <end position="4208"/>
    </location>
</feature>
<feature type="compositionally biased region" description="Low complexity" evidence="2">
    <location>
        <begin position="2374"/>
        <end position="2386"/>
    </location>
</feature>
<feature type="compositionally biased region" description="Basic and acidic residues" evidence="2">
    <location>
        <begin position="4260"/>
        <end position="4271"/>
    </location>
</feature>
<feature type="compositionally biased region" description="Basic and acidic residues" evidence="2">
    <location>
        <begin position="3547"/>
        <end position="3561"/>
    </location>
</feature>
<feature type="region of interest" description="Disordered" evidence="2">
    <location>
        <begin position="5389"/>
        <end position="5420"/>
    </location>
</feature>
<organism evidence="3 4">
    <name type="scientific">Batillaria attramentaria</name>
    <dbReference type="NCBI Taxonomy" id="370345"/>
    <lineage>
        <taxon>Eukaryota</taxon>
        <taxon>Metazoa</taxon>
        <taxon>Spiralia</taxon>
        <taxon>Lophotrochozoa</taxon>
        <taxon>Mollusca</taxon>
        <taxon>Gastropoda</taxon>
        <taxon>Caenogastropoda</taxon>
        <taxon>Sorbeoconcha</taxon>
        <taxon>Cerithioidea</taxon>
        <taxon>Batillariidae</taxon>
        <taxon>Batillaria</taxon>
    </lineage>
</organism>
<feature type="region of interest" description="Disordered" evidence="2">
    <location>
        <begin position="2243"/>
        <end position="2272"/>
    </location>
</feature>
<feature type="compositionally biased region" description="Basic and acidic residues" evidence="2">
    <location>
        <begin position="7239"/>
        <end position="7253"/>
    </location>
</feature>
<feature type="region of interest" description="Disordered" evidence="2">
    <location>
        <begin position="4782"/>
        <end position="4810"/>
    </location>
</feature>
<feature type="region of interest" description="Disordered" evidence="2">
    <location>
        <begin position="4455"/>
        <end position="4510"/>
    </location>
</feature>
<feature type="compositionally biased region" description="Polar residues" evidence="2">
    <location>
        <begin position="2404"/>
        <end position="2426"/>
    </location>
</feature>
<gene>
    <name evidence="3" type="ORF">BaRGS_00024963</name>
</gene>
<feature type="compositionally biased region" description="Polar residues" evidence="2">
    <location>
        <begin position="4615"/>
        <end position="4626"/>
    </location>
</feature>
<feature type="region of interest" description="Disordered" evidence="2">
    <location>
        <begin position="6483"/>
        <end position="6513"/>
    </location>
</feature>
<feature type="compositionally biased region" description="Polar residues" evidence="2">
    <location>
        <begin position="6761"/>
        <end position="6780"/>
    </location>
</feature>
<feature type="region of interest" description="Disordered" evidence="2">
    <location>
        <begin position="6055"/>
        <end position="6106"/>
    </location>
</feature>
<feature type="compositionally biased region" description="Low complexity" evidence="2">
    <location>
        <begin position="1359"/>
        <end position="1370"/>
    </location>
</feature>
<feature type="compositionally biased region" description="Basic and acidic residues" evidence="2">
    <location>
        <begin position="3643"/>
        <end position="3654"/>
    </location>
</feature>
<feature type="compositionally biased region" description="Basic and acidic residues" evidence="2">
    <location>
        <begin position="3726"/>
        <end position="3740"/>
    </location>
</feature>
<feature type="compositionally biased region" description="Polar residues" evidence="2">
    <location>
        <begin position="445"/>
        <end position="458"/>
    </location>
</feature>
<feature type="compositionally biased region" description="Low complexity" evidence="2">
    <location>
        <begin position="6566"/>
        <end position="6586"/>
    </location>
</feature>
<keyword evidence="4" id="KW-1185">Reference proteome</keyword>
<feature type="compositionally biased region" description="Polar residues" evidence="2">
    <location>
        <begin position="148"/>
        <end position="157"/>
    </location>
</feature>
<evidence type="ECO:0000256" key="1">
    <source>
        <dbReference type="SAM" id="Coils"/>
    </source>
</evidence>
<sequence length="7939" mass="877042">ERERGRHHDDAEKVHTRKVNFDVISGNVPLMPQASSKLRRLCYVEGGGRLVTGSDRWCRVQHRLATIRSAQPAWWCFAAAETCFAPAHYSCVRKSLGMRKFTFKVRAGSEPSIGIRDDSGSGKEQVLLPLPRDWKTKGQKSKQKQADETSITPSQAALSERFSVPQVPPYNVPKSSTASFEVPQQSATCKTTFDPQHTSSKGSSILSFLSSPPMRRKKQSLKSEKTPAMADEEVRSPESQRRAAKLALFTDKCPSATKNTSQVSPPEVSPRLSRRTSSKKIGSPEPTPRHIFSHDVPFPPVSPRLPRKTATSLKSLAIPDQPLSPSIGTFSKRSHKTPWSSKVGPEQEKPTNFPFPESRPSQDMQKHQPPLKHRDVEDSTEMTGPLDSDSFSTSDERDYTAVQSDMQSPRPNYQMAMDVTGNNDMKQSPDSAGQECKKVKVPTLDSMSTKALTGISTEDSTDKSHESEDRLPEELPPANASSARHPDNARDLGEIIPSSESNPFSLHTCMAFEGHCLQLPVSHENSSIDFEYYGEEQKETSLFGKWPRQRRRRDRNRAVFGRGKKETLMQRLKKRCRSQSAPSLNLVVPPFLDEACLLNGKVGPVHRSESESPINRYGSVEREKAQTNSTHSDLIADQEQHKHLDTPEFLEKPATTCSVYTAACAVQLENLKAAFLKPVLPLEFSNKSPLSDLRSMFSGKEKDEGNPYFSSDSQDIHSKRNIAGVTSTGRVKEIQEILSIQRQFPHESGHLNVRDKHYLGDMIMANSISSKQEIYGSGPVITSPKLMKKLERNLAISSIMDRKAQSLHYLQVSSGPNNIQHGERSPADTAFQSCVEWTRDPSPKEAREFYQRLESSRSCKLEGNGGQDTPLKFDNRRQTAVSRSSITPGSEAQTSSNKLPPTSVEVLRETLQNKGETEGVSSPNEFAISCKTQKQNQTSTSHSDADARKLRENVMKMLQESLGQRRHKSSLVSDNYSAGVGDKLNQDVERAMKKLEQSLQQRRDKISAEDGSYNEADLKDPDVDSEEVVKRRKESMEETGQESSVVEESHSNADTKKTTKQPEETPQLRPDSGSSADESKVGDDAKKRNQDVEETKEERHSDAGEEKQTGEAKMTSGDFLQNRRDTVEDSHSHAYAITTEEKSLQMGNDEGVSVKEFANNTDTTHTDSTDSQPGYIIKRTVQNPCRILEDNGMNEDGLKAWRTTLKRKYEPRERRSRNRLTGEHLALTAQDVLKKARTSEDPAESARPNVKDLARKLESAFKTKETTKCQGIQRQTASVDVKNLARQLDATFKKSKDSGQSLGGMGRYRSSSESSLTKSLSNESTLWTDREMTKQMPSIRNDPESQSTPEQQKFTSMGHHSSSPPLLRSHLQGKSPRNSGEGSPAISLSNNAHPKRSSESSGEETVSLLSNAASTHHPSKTHRRTNTAHIKVEHSADKKPTLTEDSSAETVNLGAAFLSKFDPRNLWATEDPVQSTIPLSRGPATLCKKHTLPSQEEHKTQSGVLLLHASDDFLSPQSSAASQENVNVGSVCAKNSTADGGGSLPRHKQTAADSSLYNYCLTNTTTNRDSPGVTGRFISLVALDKVIHDAEIRFRTLFQRYDDKHGSPTNKASSPAHRQFSLSEIAENLEKELLEARRDDTSAQLCSNTVESIHNSMDELMKELQSLYNAPRSGDDTLSAYGPVGFAHKATIHRDLGVADEPEKTESRKEANIFPRHKDAVQSPLTETVPVEKMSKIQAILEKAGDQLQELKNQFLALGFETKFTTSVENIISTDDPQPQITDGSTKEGDVARSIKPFEKRSLLSPSSIYKNKINEETMDQVKVFIEYLSDTVNSLTALSQVLLTDKREMEGQNESSDVSKSRSPTFLRKMGRTSNTSFRQYLKKATESAKSFLTSESADLTATGPSRTKYNAVVKRRAAESELSFQSVFGSVESRSSSYTFLEESSHMMVGACSPLIKARSQSSPKIRQKLFTMNGHTEGGPNSSSDAIGSDATLISSENSSSNINETLTRGRKTVKSDTILRKALEVNKTSEAEVFLSALSVNTTETVSTTTEGSTEKFEAGPLQNATSEESEESVPSSLGYATKVSQGSDVNATGNKKPTVSPVRGKGGVKALKSKFETTREHRNVPKDENTSSGHSTSLNDLRQSRLVFDRIVQIEQETVSPPATAFLSGSEQSQFTHSQMSYTTSVMAAQLCEHPLGSDITLSQLPEKSASSVPSPEAANALTIACDPKVSSLVAKQMHGEPEQRTTDWSDSYHSSSTCTTNEQNSYRADVKKPDIVREVQSEISKSSGSQLGSQSSLKYEPLMSLTDVIRENSRWLNSQSSVTMDEKTKEVHSADFSTKGPFTREKEHVLDNTKGISPEQKGHSQMAHSSHFASHISSSSQDKDEGVVDSMKNACSKRPSSVSQVPSDFSRSTSSVKTPSVQEQSLFTQIFASNRSPDSPASLCSLALCTVQQINFGKDDMKLRQLKSSVSPTTSEVSPAEITCPQNSKQSLQKMERYGTFLTVNPVESDEKHDGTNDNQEQASSKFSPTFRRWKDIDLCQTHEEQNRVTQMFANTTKEKTASADFIGATGTAGETVIRASAPAPKTSSETWSGRNRRSGSVVRSEISNKEQAAETEDSPWPSLSPRCYQRNRYGASRQQDASMGDPGSISILDRKPPSQPDLPKESERDGSDTISQKVPRFDNDSVHSTLRGPGVKNKDSEFVPHGNDTKSATKFKAVDTESSPPKHAPLHSTTANTELSAESEIVFSETLRNLSDASDSERGSRFRFKRSKDLYTISSLYSHPNYTESTQSSLDVSDMGLMPCSLRNALGVIFPGNPLKEEPTKQREKTEKVCSEKPSDGQSPGQAETERDGKENFPTTQESPYLKTFVKPLKPGYKCGEDIEDGLIYSGSPSALSLVSSTLDPKGNGNESPGFDSVTSPEPQTKAAGENKTKEEAGVHAEHHLGSTVRPRAVSQPASLQPYLSKENTQTFQPPEGYDVALSKFRKTVGSLRTKVDHMIDMIKADDTAETASVDSVRLEQQRPSIRAKMPISPTKNKNDTQTKSQTPAAPLFMSPKSKQDKAEHSDDRFGVKCKLQTEKWRKCDKTDIAKYAKKEATERIQQSTLTVATEYTDKSFPSDQSFQMEDDDSSRFSDLFDKLFLTDECPESFQSSVHNVSGTAAENTNKTFPPDSSFQMTKDEGSMSSHFVDEFDMSSEHLMDASEKTLELGLSGAAAQNTNTTFPSADNVKLKADQRTAIAVEIDVGESVSHKRNFRHACLREKSSKHLKVSAAGDSLKGAVDVLDETSEQADVVDKCARMPGDEIEKVNTRFTTDYHLHMVVDEPSLCEDIVAELCMTKGSASEEFSHESSDECVQAAPFKHIYTEEGLSRVASEIHITVPSDSFGWLECESNTSLSENYVPRTSSHTSDRMLKSLLSECESESRPSKTDLNRDSSHISERLLPDLRPECDPQLSCDGSNELDVNRVSSHTNDVTDAERVSPKGRADVPKNSRGDGRVERIRQCFEKTLKLVTKADNGSARRPTAAASVSSGSEKPCSVKSEEKQKSEQHKESGESSTTNEQFVSASDIPLTMDKITSAENKPTSASDDTDAKESFRDSESRHADLVFEKTHKSSPSERSSEIVTNESGTIPDQTNELHTHMNDDSKPVPSSDLCEVCKEVPEDEQPLGRESKSNTLAPLQTAAFAMASFRNRSQQEISTSENQSDGCKTKEPPSNAQQKEHPRKPGSEKELLHSNAQSSESTQLSPDSEMSTTDARCFSSDVSFQKVLSHKKEDSLMQLYKEFRPSEQQPHFDEFRSADQVSQKLIPESKKLSVQRASPKPNFRTFSKTNDLCLSSNSQQEASTEKSLHKSSRSSNNVSSDLDRGTSKHRSILKLRDIKSKYKVKKYDRSKSSKRMPKRGSFYVKEVLPNYVTFRRRGSDSAVSNVSRVTKHSLPSGQSVSLSSRVTKHSLPSGQSCSGDVPSLHPEDWSKSSPAIAYSYDRMDLQSDLRPTFSMMAKVRPSGQNSGGRTSASRKNIQSLDCVKGMHRASDCMATRPEKTASKPKAAFWKETLPTSHTMVEEPEKYESNIPDWSATAFISESGNKTAPLSEARVPRAYGGGPFSHSGDKQLNSDINCEMAETFAARHEEKTRPMFQTSGASCGAFWKSRMTSAKRLQVYSHVSSGSANSSRLSEVGHGSSGESFRKETTDGSRMLSSLSSSQGLDTRLCEKWTDALCRADLSLAAAALKHPTDEKAQSDLRHRLLQRFLERETVAEDHTHDGSEDSTVDETTETVRLEPPPSLQAVTNQDTQSSLNSESKEQHKQHKDHVVEPEGNSMHLHVERRSSVDVEFRPRVSYSIPPGEKAADDESGSVHRPESFNDFNLEKTYPSDSEGQDTSTHGSLPTARDQDVESTVTSELTSEQTSHRFHVMPSPSSSEEELGRIMGSLPISTSAYRKVTASKAITPDQGRFLRERPDLETATPSVSATGLDSEVAGSGSMQENVTDDDQSPKLSPSGNVHADSHVDMFGRFSDDAEVQPSCVAAEARVHDTSVRGGGPQHHWTQNTARLGGLISDPEAAEGETDCVFRQMIKKCNSQAFSFHESNASSDPRCIPLEDSPPLSISVCTRGSTPQTSAAASPEKQDPTDVSEEGFGTPFHSERESSFKSTFVTPNLPSNSCSISAGNVTKPSAFGMQGAVSSMCTQKICDSAFTVPVKGGRYLAGKNDQMQTPEGSVFERQDIQTQHEEKKSVTHLYILHNAQNLKVTARYAPSTVEGNTKCAGLRSIASSKMNKVSEDTNVHHTSNAAPNEDSTSRDHLSLETPPKTFLCSVGGSAVQKEGNRQGDLSSQINHQDLTFGADKRLTASDSAYSSVDFVSPSCSVSDSGNNSRAAKIFENSVKGVPTTLLSACLAQEEDTRGKVELMYRYLKGCSQSLNLFTSGDSIVDFTSQNTSSECVTKSFQVSGTQVQKTVLRSKHEEQITGYYNQAFKSAGEESSKMCNVESFSSKSEAATQQENLGPENIISLGTVTSQHLVIACANESHHNTLGFPFCVDPRRSLENENFRLQSSSPANSEMRSRKNVHFGDVCLPSHQHISQDNRGTCESGFAQTNLQSANNSRNIQTASDSLLQTDFRTQNKIQFTNACRTNSAPDGASIVIREDVPQHPIVRPVIHSMGSPPEDRRGLSRLADTFPQRTSDFSTSNPEMPGLKWERSHNLSRGVDQPGLSCTFPDQGRVGTGLDRNSTKHQNFPRNSDHGHNIWTFEPVCQNVCCTDFCECAAPHDFHPQKNFVKPNTTNSQGVDPMNDGNAVLLSVCLVNDVVDTSAAQQVLRVRGTGAEYPTQGVGKPSRSSRFGNYVGEPRVPRIIQSHAAETKEDDIYQDADDASFVTAIPYSPTTILPNHTRRTLDPSDSFKSLPSSTEETEKGRFQSRLRAEQKRQNILNVSQRGVSLPRLSEEEMWSPSPRQNMTFSEKVLYFNGNATSKSDQLLPSHTRPHLKQGMAHLPHQPTVSYSEPSGFHGLDDSGYISGMRPIRPQETGPTYIENKTQYHKSSFGNNFSSYGRTPKVCGQETQAARMTCSDVVDIDVEAMEEVANDSYQCWRGRDFSSNSIHHSTDCEVMMDDISCCSSCGVGAVCTDAKLTTNAPVANPTHLTVRGETLYQVGSVLGEVDSPKSSTCKARTQSFDAASDAESLAVVSQPDADISENVSIIGAQGRASQTCKCPEVHSSTQKLHTSSPVKPAKMWHASEEDTIRNRSLFPTSHSISSIEKDHLLGPVTIISETLECSLSGLTNGSESAATSPRHCTKHHRDYPSESLTRPVNASTLRKQVHEEYVTTTIEEHKTFASAKRKEHRELPVKDPSDVTFMSVASMSTIFETPDTSYFDAPSHQIQTPDDSTTGSMLSIPEPDELCVPEAPTRMFEGNKSSCYPPGQEHGTVTRTERLNLAAHRILTCRPFGNCRQSLAHNFSEQEGNKTNFRQHCSDQCLQHCHSTPATKGRRSVPFSSTLANRRPYTSQCEAITKRARVNQNASSAERTEYTDAHSCSEYDSALSSFKSFVTDQDEVTSSKLRPCPPSQVAKQFHDNSMEHENQSTKKERPASEDPHFGKLSSAEPRKVTQTAKNDRFCLCTSKAKQSTKDMFKLLIGLDVNTSEDKVQTMLNRRFAADQESKASAIEEKFQSPDSGIAVKQSDSSLLSETVGRIQGSRDKPQEDTTRQHTKCMPRDRCIAEFGHPWHWHWHGNKISLESGGAFDKSENARWDNKVSNEENLCPWKASGKGQQEAERTARTTLYRLERENVGPSRNGGLNQLPPEQDLRLHVFAVHEDDSGPTSPAKAKVGGTERAEDKAVKSSTHKPARYKPRLSVPMFYKEASANQNARVHDEMSYYSIKDDESGSTKPQSAGFRQFQQELTKQPAKPKVGMESAHLASSVLHRCIEAAMKVLGTEELDFSQFHIEDASELAHKGQAETLPLVLGAVGKVGEFSGRHSAKIRDEGHKVDALSPKNEGNNSTYKYKGRNNTNQSSANCSMVRNVLGAISDAANIVRGRGEDNSRDRKRSTAMSPSHIRRETVHVVEGPSDSSSSDSSSSLYTPDSSPPLISFSDDSDLVDALTGGPLSVSSSISLTCIRPERNRRQSNRKGLVVRGTKSPGSSNMSVSVSVQSSPKSPAAARGTAVMSGKGRSRPCSKRTVKMVRKNGDIQSTTRKTVTSVKKRCPSKNCRRSKRGKSGSPERSIRTVKHIVTEDSEAPFAPRKIKTKTVQTETTPKRPKSPTKFTITASPTKSNKQHSSYTIHVDAPSDSSDSVTRITQIKKSKPDEDPECSFTLTELIQKDKEREADPELADAFPTCVGKAKPSNDGERRTSVHDNGRERRTSMIINKDTSEIPETSPRMSSHRASKNATTQIVCEQAPIGEDGMTMFHVKTLSPSRAFEKPQVYEVDAKINTNDDLPCECTTDSDDNEKPTVTVTKSMSWTSGCDGIVHTKKTQISGIRHVSSDSALEQMSNALHDLKYNSSKGRDTKKSNKEPKHVKNFRLVRKSNSTLVSVDDVQEECAGGSRLRTTRSFTVVKKKGRKPKRLNSIQAESSRRLKQARRLLRCQEQLISLNQQTLQVLQQTFEATRRDILNEKARAKQLQLEAKQRRARQKRLLQKSQRLASKAMTETLNQLEDELGSTESMVTVSDTQHFTCETAGEGFEDDVQEEIVEMRSTHIPSPNKKETIYVCTCPPSRTERVRSSYRPSTITTTTRTTQKSKDRTNHCSPDRSNHLSPNRSGRRAPDSFSRLCPACSDHRPRDRSNHRSPHRANRPYPSRDVNCKNQSGVSRSVPRNLVRSHQKRKQKECRKSCSDCSVSYESVVKKYSPSKYKAKKINGDVRKVHSKVVVSERHKQASPPRKTKKQCTIQTELKNETPGGEDSKEVVTTVVSNTKEKLLKNHKSFFVMLQNLAKKIATESVKVSHGGKNRGVTVSHSRSEVRYLLSLKDVARMVAAVSMAAADQGITQHWKSFCTTYITSPAQEFVRSGILTSKTPFMVNGSGESKQVRTKVIGEKQAFSPQPVKETITVQQASNNRRRSNGTPVAVKDCLTDDGETNISFATAVVGSTTTEYTSFTETTSMTRVSEVSSNITVTQVRTSDKKGKPSNGFSNFAPRPCLETSSLSVSILGPGGNTVNQTRTCSGDSPSRRRTSKSYTYKPAHGCTALPRYAHSVMDSETSQSTIVQTVNKPVPSPRKADKYQWEVRREKSPISQAYRQVYSHKSRPSVNCRKPKAQDSVQSWQERRSSKIFTSTLPADQQEYVQNRRRSSSGYKHSRPRSRTCIHEFRSHNPDGSTRVHTEKVSEYTSPPGRTVHKTTVVREFSPDSLNDYVMMMVKKKMRILNREQRESGVRMSYHQLLHAAKDVYRALQATAQVDEHCLKRAFKDAVYRCFLRQNQPDICEVYISDCPVVHTHHRYS</sequence>
<feature type="region of interest" description="Disordered" evidence="2">
    <location>
        <begin position="6534"/>
        <end position="6590"/>
    </location>
</feature>
<feature type="compositionally biased region" description="Basic residues" evidence="2">
    <location>
        <begin position="1417"/>
        <end position="1426"/>
    </location>
</feature>
<feature type="compositionally biased region" description="Polar residues" evidence="2">
    <location>
        <begin position="3629"/>
        <end position="3642"/>
    </location>
</feature>
<feature type="region of interest" description="Disordered" evidence="2">
    <location>
        <begin position="960"/>
        <end position="1146"/>
    </location>
</feature>
<feature type="compositionally biased region" description="Basic and acidic residues" evidence="2">
    <location>
        <begin position="6843"/>
        <end position="6862"/>
    </location>
</feature>
<feature type="region of interest" description="Disordered" evidence="2">
    <location>
        <begin position="2907"/>
        <end position="2965"/>
    </location>
</feature>
<feature type="region of interest" description="Disordered" evidence="2">
    <location>
        <begin position="2513"/>
        <end position="2534"/>
    </location>
</feature>
<feature type="region of interest" description="Disordered" evidence="2">
    <location>
        <begin position="3933"/>
        <end position="3976"/>
    </location>
</feature>
<reference evidence="3 4" key="1">
    <citation type="journal article" date="2023" name="Sci. Data">
        <title>Genome assembly of the Korean intertidal mud-creeper Batillaria attramentaria.</title>
        <authorList>
            <person name="Patra A.K."/>
            <person name="Ho P.T."/>
            <person name="Jun S."/>
            <person name="Lee S.J."/>
            <person name="Kim Y."/>
            <person name="Won Y.J."/>
        </authorList>
    </citation>
    <scope>NUCLEOTIDE SEQUENCE [LARGE SCALE GENOMIC DNA]</scope>
    <source>
        <strain evidence="3">Wonlab-2016</strain>
    </source>
</reference>
<feature type="region of interest" description="Disordered" evidence="2">
    <location>
        <begin position="7657"/>
        <end position="7676"/>
    </location>
</feature>
<feature type="compositionally biased region" description="Basic and acidic residues" evidence="2">
    <location>
        <begin position="232"/>
        <end position="241"/>
    </location>
</feature>
<feature type="compositionally biased region" description="Basic and acidic residues" evidence="2">
    <location>
        <begin position="4306"/>
        <end position="4320"/>
    </location>
</feature>
<feature type="compositionally biased region" description="Basic and acidic residues" evidence="2">
    <location>
        <begin position="7276"/>
        <end position="7285"/>
    </location>
</feature>
<feature type="compositionally biased region" description="Basic and acidic residues" evidence="2">
    <location>
        <begin position="460"/>
        <end position="473"/>
    </location>
</feature>
<feature type="compositionally biased region" description="Polar residues" evidence="2">
    <location>
        <begin position="3832"/>
        <end position="3850"/>
    </location>
</feature>
<feature type="region of interest" description="Disordered" evidence="2">
    <location>
        <begin position="6835"/>
        <end position="6862"/>
    </location>
</feature>
<feature type="compositionally biased region" description="Basic and acidic residues" evidence="2">
    <location>
        <begin position="1077"/>
        <end position="1110"/>
    </location>
</feature>
<feature type="region of interest" description="Disordered" evidence="2">
    <location>
        <begin position="7734"/>
        <end position="7776"/>
    </location>
</feature>
<feature type="compositionally biased region" description="Polar residues" evidence="2">
    <location>
        <begin position="1344"/>
        <end position="1355"/>
    </location>
</feature>
<feature type="compositionally biased region" description="Basic and acidic residues" evidence="2">
    <location>
        <begin position="3483"/>
        <end position="3506"/>
    </location>
</feature>
<feature type="region of interest" description="Disordered" evidence="2">
    <location>
        <begin position="2583"/>
        <end position="2744"/>
    </location>
</feature>
<feature type="compositionally biased region" description="Polar residues" evidence="2">
    <location>
        <begin position="4378"/>
        <end position="4391"/>
    </location>
</feature>
<feature type="compositionally biased region" description="Low complexity" evidence="2">
    <location>
        <begin position="199"/>
        <end position="211"/>
    </location>
</feature>
<comment type="caution">
    <text evidence="3">The sequence shown here is derived from an EMBL/GenBank/DDBJ whole genome shotgun (WGS) entry which is preliminary data.</text>
</comment>
<feature type="compositionally biased region" description="Polar residues" evidence="2">
    <location>
        <begin position="4401"/>
        <end position="4412"/>
    </location>
</feature>
<feature type="compositionally biased region" description="Basic and acidic residues" evidence="2">
    <location>
        <begin position="3663"/>
        <end position="3680"/>
    </location>
</feature>
<feature type="compositionally biased region" description="Basic and acidic residues" evidence="2">
    <location>
        <begin position="3429"/>
        <end position="3457"/>
    </location>
</feature>
<feature type="compositionally biased region" description="Basic and acidic residues" evidence="2">
    <location>
        <begin position="1430"/>
        <end position="1442"/>
    </location>
</feature>